<protein>
    <submittedName>
        <fullName evidence="1">Uncharacterized protein</fullName>
    </submittedName>
</protein>
<feature type="non-terminal residue" evidence="1">
    <location>
        <position position="1"/>
    </location>
</feature>
<evidence type="ECO:0000313" key="1">
    <source>
        <dbReference type="EMBL" id="GAJ18345.1"/>
    </source>
</evidence>
<sequence length="173" mass="19922">APGKRFNLDRSIEDLAGAICDSIIVYPGGGWEKDIPKWLLEQITLDRMVELMLANKDKREPTGTDSEALAYLFPACLSFPFDHDWTQIYLYLGAKVCGAYGKVVPEEINVRTLDQYVMNKLNGLKRWIYEKRCQHRGQKAKDIRKERLAEEKEKELEKASEVVQHTFDLGQDT</sequence>
<dbReference type="AlphaFoldDB" id="X1VZF1"/>
<name>X1VZF1_9ZZZZ</name>
<proteinExistence type="predicted"/>
<comment type="caution">
    <text evidence="1">The sequence shown here is derived from an EMBL/GenBank/DDBJ whole genome shotgun (WGS) entry which is preliminary data.</text>
</comment>
<dbReference type="EMBL" id="BARW01035174">
    <property type="protein sequence ID" value="GAJ18345.1"/>
    <property type="molecule type" value="Genomic_DNA"/>
</dbReference>
<accession>X1VZF1</accession>
<gene>
    <name evidence="1" type="ORF">S12H4_54932</name>
</gene>
<reference evidence="1" key="1">
    <citation type="journal article" date="2014" name="Front. Microbiol.">
        <title>High frequency of phylogenetically diverse reductive dehalogenase-homologous genes in deep subseafloor sedimentary metagenomes.</title>
        <authorList>
            <person name="Kawai M."/>
            <person name="Futagami T."/>
            <person name="Toyoda A."/>
            <person name="Takaki Y."/>
            <person name="Nishi S."/>
            <person name="Hori S."/>
            <person name="Arai W."/>
            <person name="Tsubouchi T."/>
            <person name="Morono Y."/>
            <person name="Uchiyama I."/>
            <person name="Ito T."/>
            <person name="Fujiyama A."/>
            <person name="Inagaki F."/>
            <person name="Takami H."/>
        </authorList>
    </citation>
    <scope>NUCLEOTIDE SEQUENCE</scope>
    <source>
        <strain evidence="1">Expedition CK06-06</strain>
    </source>
</reference>
<organism evidence="1">
    <name type="scientific">marine sediment metagenome</name>
    <dbReference type="NCBI Taxonomy" id="412755"/>
    <lineage>
        <taxon>unclassified sequences</taxon>
        <taxon>metagenomes</taxon>
        <taxon>ecological metagenomes</taxon>
    </lineage>
</organism>